<evidence type="ECO:0000256" key="1">
    <source>
        <dbReference type="SAM" id="SignalP"/>
    </source>
</evidence>
<name>A0A1M5FCB3_STRHI</name>
<accession>A0A1M5FCB3</accession>
<dbReference type="PANTHER" id="PTHR46825">
    <property type="entry name" value="D-ALANYL-D-ALANINE-CARBOXYPEPTIDASE/ENDOPEPTIDASE AMPH"/>
    <property type="match status" value="1"/>
</dbReference>
<dbReference type="AlphaFoldDB" id="A0A1M5FCB3"/>
<feature type="signal peptide" evidence="1">
    <location>
        <begin position="1"/>
        <end position="27"/>
    </location>
</feature>
<feature type="chain" id="PRO_5039715690" evidence="1">
    <location>
        <begin position="28"/>
        <end position="406"/>
    </location>
</feature>
<protein>
    <submittedName>
        <fullName evidence="3">CubicO group peptidase, beta-lactamase class C family</fullName>
    </submittedName>
</protein>
<dbReference type="Proteomes" id="UP000184501">
    <property type="component" value="Unassembled WGS sequence"/>
</dbReference>
<evidence type="ECO:0000313" key="4">
    <source>
        <dbReference type="Proteomes" id="UP000184501"/>
    </source>
</evidence>
<evidence type="ECO:0000313" key="3">
    <source>
        <dbReference type="EMBL" id="SHF89126.1"/>
    </source>
</evidence>
<dbReference type="PROSITE" id="PS51257">
    <property type="entry name" value="PROKAR_LIPOPROTEIN"/>
    <property type="match status" value="1"/>
</dbReference>
<gene>
    <name evidence="3" type="ORF">SAMN05444320_105370</name>
</gene>
<organism evidence="3 4">
    <name type="scientific">Streptoalloteichus hindustanus</name>
    <dbReference type="NCBI Taxonomy" id="2017"/>
    <lineage>
        <taxon>Bacteria</taxon>
        <taxon>Bacillati</taxon>
        <taxon>Actinomycetota</taxon>
        <taxon>Actinomycetes</taxon>
        <taxon>Pseudonocardiales</taxon>
        <taxon>Pseudonocardiaceae</taxon>
        <taxon>Streptoalloteichus</taxon>
    </lineage>
</organism>
<dbReference type="Gene3D" id="3.40.710.10">
    <property type="entry name" value="DD-peptidase/beta-lactamase superfamily"/>
    <property type="match status" value="1"/>
</dbReference>
<dbReference type="OrthoDB" id="262125at2"/>
<proteinExistence type="predicted"/>
<feature type="domain" description="Beta-lactamase-related" evidence="2">
    <location>
        <begin position="61"/>
        <end position="392"/>
    </location>
</feature>
<sequence length="406" mass="45090">MQGLTRRTRGWAVITGLVLLVSACSPTSPPDVAISPGSSAQQGANAAPVTCRTSLDDELRRLKVPGLSVGIVKHGRLVCTGVAGQADVRENRPVTPDTLFIQASVTKTVTATALMRLHDQGKFRLDDDINNYLPFPVRNPNCRQKPITFRQLLTHTSSIKDFPDMGLLPTEQLLPQDSDIPLTDYLKSWLTPEGRNYDAGEVFHKDCPGEDYDYSNMGFVLAGELAQRIGGKGLDDLAREEIFTPLGMKETSYFRRSLDQNRMAMPFDRTSSGFQALGHYGEPNWPDGMLRTSVPQLARFLLMFMGDGEYDGRRILSASTVAEMRKVQFPKLSKEQGLAWYYRNFEGRRHVLGHVGEDHGASSYMFFDPNDGSGVILLANGNWYKREESPAADKLASALFREAATY</sequence>
<dbReference type="EMBL" id="FQVN01000005">
    <property type="protein sequence ID" value="SHF89126.1"/>
    <property type="molecule type" value="Genomic_DNA"/>
</dbReference>
<dbReference type="InterPro" id="IPR012338">
    <property type="entry name" value="Beta-lactam/transpept-like"/>
</dbReference>
<dbReference type="STRING" id="2017.SAMN05444320_105370"/>
<dbReference type="PANTHER" id="PTHR46825:SF8">
    <property type="entry name" value="BETA-LACTAMASE-RELATED"/>
    <property type="match status" value="1"/>
</dbReference>
<dbReference type="InterPro" id="IPR050491">
    <property type="entry name" value="AmpC-like"/>
</dbReference>
<reference evidence="3 4" key="1">
    <citation type="submission" date="2016-11" db="EMBL/GenBank/DDBJ databases">
        <authorList>
            <person name="Jaros S."/>
            <person name="Januszkiewicz K."/>
            <person name="Wedrychowicz H."/>
        </authorList>
    </citation>
    <scope>NUCLEOTIDE SEQUENCE [LARGE SCALE GENOMIC DNA]</scope>
    <source>
        <strain evidence="3 4">DSM 44523</strain>
    </source>
</reference>
<dbReference type="RefSeq" id="WP_083959780.1">
    <property type="nucleotide sequence ID" value="NZ_FQVN01000005.1"/>
</dbReference>
<dbReference type="SUPFAM" id="SSF56601">
    <property type="entry name" value="beta-lactamase/transpeptidase-like"/>
    <property type="match status" value="1"/>
</dbReference>
<keyword evidence="4" id="KW-1185">Reference proteome</keyword>
<dbReference type="InterPro" id="IPR001466">
    <property type="entry name" value="Beta-lactam-related"/>
</dbReference>
<keyword evidence="1" id="KW-0732">Signal</keyword>
<evidence type="ECO:0000259" key="2">
    <source>
        <dbReference type="Pfam" id="PF00144"/>
    </source>
</evidence>
<dbReference type="Pfam" id="PF00144">
    <property type="entry name" value="Beta-lactamase"/>
    <property type="match status" value="1"/>
</dbReference>